<dbReference type="EMBL" id="CAEZSU010000034">
    <property type="protein sequence ID" value="CAB4545123.1"/>
    <property type="molecule type" value="Genomic_DNA"/>
</dbReference>
<dbReference type="Pfam" id="PF00067">
    <property type="entry name" value="p450"/>
    <property type="match status" value="1"/>
</dbReference>
<dbReference type="GO" id="GO:0020037">
    <property type="term" value="F:heme binding"/>
    <property type="evidence" value="ECO:0007669"/>
    <property type="project" value="InterPro"/>
</dbReference>
<evidence type="ECO:0000313" key="5">
    <source>
        <dbReference type="EMBL" id="CAB4676081.1"/>
    </source>
</evidence>
<reference evidence="2" key="1">
    <citation type="submission" date="2020-05" db="EMBL/GenBank/DDBJ databases">
        <authorList>
            <person name="Chiriac C."/>
            <person name="Salcher M."/>
            <person name="Ghai R."/>
            <person name="Kavagutti S V."/>
        </authorList>
    </citation>
    <scope>NUCLEOTIDE SEQUENCE</scope>
</reference>
<evidence type="ECO:0000256" key="1">
    <source>
        <dbReference type="ARBA" id="ARBA00010617"/>
    </source>
</evidence>
<evidence type="ECO:0000313" key="4">
    <source>
        <dbReference type="EMBL" id="CAB4646607.1"/>
    </source>
</evidence>
<protein>
    <submittedName>
        <fullName evidence="2">Unannotated protein</fullName>
    </submittedName>
</protein>
<dbReference type="InterPro" id="IPR001128">
    <property type="entry name" value="Cyt_P450"/>
</dbReference>
<dbReference type="PRINTS" id="PR00359">
    <property type="entry name" value="BP450"/>
</dbReference>
<dbReference type="GO" id="GO:0036199">
    <property type="term" value="F:cholest-4-en-3-one 26-monooxygenase activity"/>
    <property type="evidence" value="ECO:0007669"/>
    <property type="project" value="TreeGrafter"/>
</dbReference>
<gene>
    <name evidence="2" type="ORF">UFOPK1495_00452</name>
    <name evidence="3" type="ORF">UFOPK1603_00677</name>
    <name evidence="4" type="ORF">UFOPK2143_01033</name>
    <name evidence="5" type="ORF">UFOPK2350_00663</name>
</gene>
<sequence>MRSVLIETTGLVFGVGVVMSFDPLSASFDDPGFAELRERCPVSKTEMGAWYFARYEDSVAGSKDVDRYIASFREPGVVVPDEEQLVSEIPEPRHGQIRKIINSAIAAHRIGRVEPFCFELCNQLLDDLLNRVEPVDLVAEYVMPVPNNVIAHLLGAPPEDFRRWAQWSDEVVNGTYPTKNRNERGEGLAGAHPEFVAYVDALIAERRVRPTDDFITRLVSTEVDGRRLTDIEARSQLVFLFISGNETTRHLIGNLLWRVTSDRNLFELLQSDRSLLPTAVEESLRLDPPVKFLMRNCMIDGEVAGTEIPAGEKVVFGIGSANRDASHFADPEAFRPDRAEARSHLSFGGGPHVCPGAALARLEARVALEVFLDRVGSVSLLNPHFDAVEVFWAHGPATLQAKISAK</sequence>
<accession>A0A6J6C3L0</accession>
<dbReference type="SUPFAM" id="SSF48264">
    <property type="entry name" value="Cytochrome P450"/>
    <property type="match status" value="1"/>
</dbReference>
<dbReference type="GO" id="GO:0008395">
    <property type="term" value="F:steroid hydroxylase activity"/>
    <property type="evidence" value="ECO:0007669"/>
    <property type="project" value="TreeGrafter"/>
</dbReference>
<dbReference type="InterPro" id="IPR017972">
    <property type="entry name" value="Cyt_P450_CS"/>
</dbReference>
<organism evidence="2">
    <name type="scientific">freshwater metagenome</name>
    <dbReference type="NCBI Taxonomy" id="449393"/>
    <lineage>
        <taxon>unclassified sequences</taxon>
        <taxon>metagenomes</taxon>
        <taxon>ecological metagenomes</taxon>
    </lineage>
</organism>
<dbReference type="AlphaFoldDB" id="A0A6J6C3L0"/>
<dbReference type="EMBL" id="CAEZXE010000044">
    <property type="protein sequence ID" value="CAB4676081.1"/>
    <property type="molecule type" value="Genomic_DNA"/>
</dbReference>
<proteinExistence type="inferred from homology"/>
<dbReference type="PROSITE" id="PS00086">
    <property type="entry name" value="CYTOCHROME_P450"/>
    <property type="match status" value="1"/>
</dbReference>
<evidence type="ECO:0000313" key="3">
    <source>
        <dbReference type="EMBL" id="CAB4562615.1"/>
    </source>
</evidence>
<evidence type="ECO:0000313" key="2">
    <source>
        <dbReference type="EMBL" id="CAB4545123.1"/>
    </source>
</evidence>
<dbReference type="EMBL" id="CAEZTG010000047">
    <property type="protein sequence ID" value="CAB4562615.1"/>
    <property type="molecule type" value="Genomic_DNA"/>
</dbReference>
<dbReference type="GO" id="GO:0005506">
    <property type="term" value="F:iron ion binding"/>
    <property type="evidence" value="ECO:0007669"/>
    <property type="project" value="InterPro"/>
</dbReference>
<dbReference type="PANTHER" id="PTHR46696">
    <property type="entry name" value="P450, PUTATIVE (EUROFUNG)-RELATED"/>
    <property type="match status" value="1"/>
</dbReference>
<dbReference type="EMBL" id="CAEZVV010000061">
    <property type="protein sequence ID" value="CAB4646607.1"/>
    <property type="molecule type" value="Genomic_DNA"/>
</dbReference>
<dbReference type="Gene3D" id="1.10.630.10">
    <property type="entry name" value="Cytochrome P450"/>
    <property type="match status" value="1"/>
</dbReference>
<comment type="similarity">
    <text evidence="1">Belongs to the cytochrome P450 family.</text>
</comment>
<name>A0A6J6C3L0_9ZZZZ</name>
<dbReference type="GO" id="GO:0006707">
    <property type="term" value="P:cholesterol catabolic process"/>
    <property type="evidence" value="ECO:0007669"/>
    <property type="project" value="TreeGrafter"/>
</dbReference>
<dbReference type="InterPro" id="IPR002397">
    <property type="entry name" value="Cyt_P450_B"/>
</dbReference>
<dbReference type="PANTHER" id="PTHR46696:SF4">
    <property type="entry name" value="BIOTIN BIOSYNTHESIS CYTOCHROME P450"/>
    <property type="match status" value="1"/>
</dbReference>
<dbReference type="InterPro" id="IPR036396">
    <property type="entry name" value="Cyt_P450_sf"/>
</dbReference>